<keyword evidence="2" id="KW-0255">Endonuclease</keyword>
<reference evidence="3" key="1">
    <citation type="journal article" date="2019" name="Int. J. Syst. Evol. Microbiol.">
        <title>The Global Catalogue of Microorganisms (GCM) 10K type strain sequencing project: providing services to taxonomists for standard genome sequencing and annotation.</title>
        <authorList>
            <consortium name="The Broad Institute Genomics Platform"/>
            <consortium name="The Broad Institute Genome Sequencing Center for Infectious Disease"/>
            <person name="Wu L."/>
            <person name="Ma J."/>
        </authorList>
    </citation>
    <scope>NUCLEOTIDE SEQUENCE [LARGE SCALE GENOMIC DNA]</scope>
    <source>
        <strain evidence="3">CCUG 54523</strain>
    </source>
</reference>
<dbReference type="Gene3D" id="3.40.960.10">
    <property type="entry name" value="VSR Endonuclease"/>
    <property type="match status" value="1"/>
</dbReference>
<dbReference type="EMBL" id="JBHTII010000001">
    <property type="protein sequence ID" value="MFD0789184.1"/>
    <property type="molecule type" value="Genomic_DNA"/>
</dbReference>
<evidence type="ECO:0000313" key="3">
    <source>
        <dbReference type="Proteomes" id="UP001597055"/>
    </source>
</evidence>
<dbReference type="Proteomes" id="UP001597055">
    <property type="component" value="Unassembled WGS sequence"/>
</dbReference>
<dbReference type="RefSeq" id="WP_378771197.1">
    <property type="nucleotide sequence ID" value="NZ_JBHTII010000001.1"/>
</dbReference>
<protein>
    <submittedName>
        <fullName evidence="2">Endonuclease domain-containing protein</fullName>
    </submittedName>
</protein>
<evidence type="ECO:0000259" key="1">
    <source>
        <dbReference type="Pfam" id="PF04480"/>
    </source>
</evidence>
<name>A0ABW3AG01_9MICO</name>
<dbReference type="InterPro" id="IPR007569">
    <property type="entry name" value="DUF559"/>
</dbReference>
<comment type="caution">
    <text evidence="2">The sequence shown here is derived from an EMBL/GenBank/DDBJ whole genome shotgun (WGS) entry which is preliminary data.</text>
</comment>
<feature type="domain" description="DUF559" evidence="1">
    <location>
        <begin position="187"/>
        <end position="268"/>
    </location>
</feature>
<organism evidence="2 3">
    <name type="scientific">Microbacterium insulae</name>
    <dbReference type="NCBI Taxonomy" id="483014"/>
    <lineage>
        <taxon>Bacteria</taxon>
        <taxon>Bacillati</taxon>
        <taxon>Actinomycetota</taxon>
        <taxon>Actinomycetes</taxon>
        <taxon>Micrococcales</taxon>
        <taxon>Microbacteriaceae</taxon>
        <taxon>Microbacterium</taxon>
    </lineage>
</organism>
<keyword evidence="3" id="KW-1185">Reference proteome</keyword>
<dbReference type="Pfam" id="PF04480">
    <property type="entry name" value="DUF559"/>
    <property type="match status" value="1"/>
</dbReference>
<keyword evidence="2" id="KW-0540">Nuclease</keyword>
<evidence type="ECO:0000313" key="2">
    <source>
        <dbReference type="EMBL" id="MFD0789184.1"/>
    </source>
</evidence>
<proteinExistence type="predicted"/>
<keyword evidence="2" id="KW-0378">Hydrolase</keyword>
<accession>A0ABW3AG01</accession>
<dbReference type="GO" id="GO:0004519">
    <property type="term" value="F:endonuclease activity"/>
    <property type="evidence" value="ECO:0007669"/>
    <property type="project" value="UniProtKB-KW"/>
</dbReference>
<gene>
    <name evidence="2" type="ORF">ACFQ0P_02135</name>
</gene>
<sequence length="276" mass="30265">MRDLSSAVIGAGGVARVATLRERGIPRRVIEGALASGVLIRPRIGWVALPDADPLLVAAARAGVVLTCQTQARRLGLWVVRDDAVHVAAPMHGHIGEVTEETRVHWAKPLVPRHPDALVDPVENVLALVAGCLPHEDALTIWESALRQGAVDRHVLDRMPLSRAARTIVEECSLLSDSGLETLVPRRLRFLRLPVRQQVWLAGHPVDFLIGDRLVLQIDGGHHVGAQRRSDIAHDARLMLLGFHVIRIDFVQVMTAWPEVHDMIVRAVAQGLHRAA</sequence>